<dbReference type="InterPro" id="IPR036278">
    <property type="entry name" value="Sialidase_sf"/>
</dbReference>
<dbReference type="Proteomes" id="UP000313948">
    <property type="component" value="Chromosome"/>
</dbReference>
<evidence type="ECO:0000313" key="2">
    <source>
        <dbReference type="Proteomes" id="UP000313948"/>
    </source>
</evidence>
<evidence type="ECO:0000313" key="1">
    <source>
        <dbReference type="EMBL" id="QDB79931.1"/>
    </source>
</evidence>
<dbReference type="RefSeq" id="WP_139948845.1">
    <property type="nucleotide sequence ID" value="NZ_CP040899.1"/>
</dbReference>
<dbReference type="SUPFAM" id="SSF50939">
    <property type="entry name" value="Sialidases"/>
    <property type="match status" value="1"/>
</dbReference>
<dbReference type="EMBL" id="CP040899">
    <property type="protein sequence ID" value="QDB79931.1"/>
    <property type="molecule type" value="Genomic_DNA"/>
</dbReference>
<accession>A0ABX5VQM8</accession>
<evidence type="ECO:0008006" key="3">
    <source>
        <dbReference type="Google" id="ProtNLM"/>
    </source>
</evidence>
<keyword evidence="2" id="KW-1185">Reference proteome</keyword>
<gene>
    <name evidence="1" type="ORF">FE251_11515</name>
</gene>
<organism evidence="1 2">
    <name type="scientific">Georgenia wutianyii</name>
    <dbReference type="NCBI Taxonomy" id="2585135"/>
    <lineage>
        <taxon>Bacteria</taxon>
        <taxon>Bacillati</taxon>
        <taxon>Actinomycetota</taxon>
        <taxon>Actinomycetes</taxon>
        <taxon>Micrococcales</taxon>
        <taxon>Bogoriellaceae</taxon>
        <taxon>Georgenia</taxon>
    </lineage>
</organism>
<sequence>MASRSSRRLPVAGLGALVLLNVVLVALLVTRPTTPVVDAADRPATVTPGVEATTPPTKQETDGLAEVERLARSGRLLVNVDGTTAWRATAGSCGEAGTVERSVDGGLTWQELPVDLAPVSRLRALGPESLSVIGGGAGCAPTYLSSSTAGASWTANDQYLDGSWYLVPGDTDLMGAPAGTVETPCEAVQLAALDTAHAAVLCADVSLALTADGGATWTRHTPDVRARAVGLTDEGYVVAGAWEACADTLAVALIRPDGSAGEEPTCSGVVAPSGEDLAVSAAGGRVWVWTGDEVTVTP</sequence>
<reference evidence="1 2" key="1">
    <citation type="submission" date="2019-05" db="EMBL/GenBank/DDBJ databases">
        <title>Georgenia *** sp. nov., and Georgenia *** sp. nov., isolated from the intestinal contents of plateau pika (Ochotona curzoniae) in the Qinghai-Tibet plateau of China.</title>
        <authorList>
            <person name="Tian Z."/>
        </authorList>
    </citation>
    <scope>NUCLEOTIDE SEQUENCE [LARGE SCALE GENOMIC DNA]</scope>
    <source>
        <strain evidence="1 2">Z294</strain>
    </source>
</reference>
<protein>
    <recommendedName>
        <fullName evidence="3">Exo-alpha-sialidase</fullName>
    </recommendedName>
</protein>
<proteinExistence type="predicted"/>
<name>A0ABX5VQM8_9MICO</name>